<keyword evidence="4" id="KW-1185">Reference proteome</keyword>
<feature type="region of interest" description="Disordered" evidence="1">
    <location>
        <begin position="1"/>
        <end position="71"/>
    </location>
</feature>
<feature type="region of interest" description="Disordered" evidence="1">
    <location>
        <begin position="104"/>
        <end position="169"/>
    </location>
</feature>
<proteinExistence type="predicted"/>
<protein>
    <recommendedName>
        <fullName evidence="2">DUF4802 domain-containing protein</fullName>
    </recommendedName>
</protein>
<organism evidence="3 4">
    <name type="scientific">Drosophila guanche</name>
    <name type="common">Fruit fly</name>
    <dbReference type="NCBI Taxonomy" id="7266"/>
    <lineage>
        <taxon>Eukaryota</taxon>
        <taxon>Metazoa</taxon>
        <taxon>Ecdysozoa</taxon>
        <taxon>Arthropoda</taxon>
        <taxon>Hexapoda</taxon>
        <taxon>Insecta</taxon>
        <taxon>Pterygota</taxon>
        <taxon>Neoptera</taxon>
        <taxon>Endopterygota</taxon>
        <taxon>Diptera</taxon>
        <taxon>Brachycera</taxon>
        <taxon>Muscomorpha</taxon>
        <taxon>Ephydroidea</taxon>
        <taxon>Drosophilidae</taxon>
        <taxon>Drosophila</taxon>
        <taxon>Sophophora</taxon>
    </lineage>
</organism>
<evidence type="ECO:0000313" key="4">
    <source>
        <dbReference type="Proteomes" id="UP000268350"/>
    </source>
</evidence>
<sequence length="481" mass="52564">MAPFKLKFRMGSSRSTSQEHDPDPQVNEALLGNQQQQQQQHQKQQQQQQQQVSEVEASSSSSLDLADCNGLGPMSSERKLLLPQNKAALSLNSNTMRYQSRTPCINESLTDDTDAVDILPTTPPPSYEHVLEENTRLSQHQRQVSLDSAVTPNQNSRRSSANSSRHSAAQLGAALEQLEGRITSGGRSSSSNSSTGSSLCNDPDCQQNLNQNYSHCGGTSNNNNNNNEGEQLAEGVYELEQHSDTEFDCPEEDLNTISVNEFLLETEMAASSSRCQDKLYGDGDADQNDTEQGQCTDDQCAQCTEEREAAGEEATHDGDEASTSSQAAAFYDPLLNRGNYGHYNEGGNSNSRPVSSNSQVCQEACCSGSASGSLASRSRSGGRRQQQQQQQQQQQPSNCQTNLLTPEMMSNKTSKEIYKDLAKQWGITCKMSESCRCMDCQSNYFDCDYDDNEHHKTDGGLGAGTPMFISEVMHGSGCTIL</sequence>
<feature type="region of interest" description="Disordered" evidence="1">
    <location>
        <begin position="182"/>
        <end position="203"/>
    </location>
</feature>
<feature type="region of interest" description="Disordered" evidence="1">
    <location>
        <begin position="372"/>
        <end position="402"/>
    </location>
</feature>
<accession>A0A3B0IYY1</accession>
<feature type="compositionally biased region" description="Low complexity" evidence="1">
    <location>
        <begin position="153"/>
        <end position="169"/>
    </location>
</feature>
<evidence type="ECO:0000313" key="3">
    <source>
        <dbReference type="EMBL" id="SPP73245.1"/>
    </source>
</evidence>
<dbReference type="OMA" id="PNQNSRR"/>
<evidence type="ECO:0000256" key="1">
    <source>
        <dbReference type="SAM" id="MobiDB-lite"/>
    </source>
</evidence>
<feature type="compositionally biased region" description="Low complexity" evidence="1">
    <location>
        <begin position="182"/>
        <end position="198"/>
    </location>
</feature>
<feature type="compositionally biased region" description="Polar residues" evidence="1">
    <location>
        <begin position="136"/>
        <end position="152"/>
    </location>
</feature>
<dbReference type="OrthoDB" id="7654878at2759"/>
<feature type="compositionally biased region" description="Low complexity" evidence="1">
    <location>
        <begin position="372"/>
        <end position="395"/>
    </location>
</feature>
<evidence type="ECO:0000259" key="2">
    <source>
        <dbReference type="Pfam" id="PF16060"/>
    </source>
</evidence>
<feature type="compositionally biased region" description="Low complexity" evidence="1">
    <location>
        <begin position="34"/>
        <end position="67"/>
    </location>
</feature>
<dbReference type="AlphaFoldDB" id="A0A3B0IYY1"/>
<name>A0A3B0IYY1_DROGU</name>
<reference evidence="4" key="1">
    <citation type="submission" date="2018-01" db="EMBL/GenBank/DDBJ databases">
        <authorList>
            <person name="Alioto T."/>
            <person name="Alioto T."/>
        </authorList>
    </citation>
    <scope>NUCLEOTIDE SEQUENCE [LARGE SCALE GENOMIC DNA]</scope>
</reference>
<dbReference type="Proteomes" id="UP000268350">
    <property type="component" value="Unassembled WGS sequence"/>
</dbReference>
<dbReference type="EMBL" id="OUUW01000001">
    <property type="protein sequence ID" value="SPP73245.1"/>
    <property type="molecule type" value="Genomic_DNA"/>
</dbReference>
<feature type="domain" description="DUF4802" evidence="2">
    <location>
        <begin position="412"/>
        <end position="476"/>
    </location>
</feature>
<dbReference type="Pfam" id="PF16060">
    <property type="entry name" value="DUF4802"/>
    <property type="match status" value="1"/>
</dbReference>
<gene>
    <name evidence="3" type="ORF">DGUA_6G000689</name>
</gene>
<dbReference type="InterPro" id="IPR032061">
    <property type="entry name" value="DUF4802"/>
</dbReference>